<gene>
    <name evidence="1" type="ORF">UFOVP299_38</name>
</gene>
<dbReference type="EMBL" id="LR796313">
    <property type="protein sequence ID" value="CAB4136276.1"/>
    <property type="molecule type" value="Genomic_DNA"/>
</dbReference>
<protein>
    <submittedName>
        <fullName evidence="1">Uncharacterized protein</fullName>
    </submittedName>
</protein>
<organism evidence="1">
    <name type="scientific">uncultured Caudovirales phage</name>
    <dbReference type="NCBI Taxonomy" id="2100421"/>
    <lineage>
        <taxon>Viruses</taxon>
        <taxon>Duplodnaviria</taxon>
        <taxon>Heunggongvirae</taxon>
        <taxon>Uroviricota</taxon>
        <taxon>Caudoviricetes</taxon>
        <taxon>Peduoviridae</taxon>
        <taxon>Maltschvirus</taxon>
        <taxon>Maltschvirus maltsch</taxon>
    </lineage>
</organism>
<sequence length="72" mass="8444">MKTLLEKMKKENLEKLENYKDKFPVSVKSCLKSLSTKNYWIELNICEALLILSFTSNKNLDVENITDLFNLD</sequence>
<accession>A0A6J5LTF0</accession>
<name>A0A6J5LTF0_9CAUD</name>
<proteinExistence type="predicted"/>
<evidence type="ECO:0000313" key="1">
    <source>
        <dbReference type="EMBL" id="CAB4136276.1"/>
    </source>
</evidence>
<reference evidence="1" key="1">
    <citation type="submission" date="2020-04" db="EMBL/GenBank/DDBJ databases">
        <authorList>
            <person name="Chiriac C."/>
            <person name="Salcher M."/>
            <person name="Ghai R."/>
            <person name="Kavagutti S V."/>
        </authorList>
    </citation>
    <scope>NUCLEOTIDE SEQUENCE</scope>
</reference>